<accession>A0A0A1VUJ6</accession>
<dbReference type="Proteomes" id="UP000030321">
    <property type="component" value="Unassembled WGS sequence"/>
</dbReference>
<sequence length="44" mass="5064">MNSRTIYFGVYTINLNSPNDQRLGFMTKTPPINERVFVGFYGGF</sequence>
<evidence type="ECO:0000313" key="2">
    <source>
        <dbReference type="Proteomes" id="UP000030321"/>
    </source>
</evidence>
<evidence type="ECO:0000313" key="1">
    <source>
        <dbReference type="EMBL" id="GAL93178.1"/>
    </source>
</evidence>
<organism evidence="1 2">
    <name type="scientific">Microcystis aeruginosa NIES-44</name>
    <dbReference type="NCBI Taxonomy" id="449439"/>
    <lineage>
        <taxon>Bacteria</taxon>
        <taxon>Bacillati</taxon>
        <taxon>Cyanobacteriota</taxon>
        <taxon>Cyanophyceae</taxon>
        <taxon>Oscillatoriophycideae</taxon>
        <taxon>Chroococcales</taxon>
        <taxon>Microcystaceae</taxon>
        <taxon>Microcystis</taxon>
    </lineage>
</organism>
<reference evidence="2" key="1">
    <citation type="journal article" date="2015" name="Genome">
        <title>Whole Genome Sequence of the Non-Microcystin-Producing Microcystis aeruginosa Strain NIES-44.</title>
        <authorList>
            <person name="Okano K."/>
            <person name="Miyata N."/>
            <person name="Ozaki Y."/>
        </authorList>
    </citation>
    <scope>NUCLEOTIDE SEQUENCE [LARGE SCALE GENOMIC DNA]</scope>
    <source>
        <strain evidence="2">NIES-44</strain>
    </source>
</reference>
<name>A0A0A1VUJ6_MICAE</name>
<gene>
    <name evidence="1" type="ORF">N44_01865</name>
</gene>
<comment type="caution">
    <text evidence="1">The sequence shown here is derived from an EMBL/GenBank/DDBJ whole genome shotgun (WGS) entry which is preliminary data.</text>
</comment>
<dbReference type="AlphaFoldDB" id="A0A0A1VUJ6"/>
<protein>
    <submittedName>
        <fullName evidence="1">Uncharacterized protein</fullName>
    </submittedName>
</protein>
<dbReference type="EMBL" id="BBPA01000034">
    <property type="protein sequence ID" value="GAL93178.1"/>
    <property type="molecule type" value="Genomic_DNA"/>
</dbReference>
<proteinExistence type="predicted"/>